<keyword evidence="4" id="KW-0496">Mitochondrion</keyword>
<evidence type="ECO:0000256" key="3">
    <source>
        <dbReference type="ARBA" id="ARBA00022980"/>
    </source>
</evidence>
<dbReference type="Pfam" id="PF00886">
    <property type="entry name" value="Ribosomal_S16"/>
    <property type="match status" value="1"/>
</dbReference>
<keyword evidence="9" id="KW-0472">Membrane</keyword>
<proteinExistence type="inferred from homology"/>
<keyword evidence="9" id="KW-1133">Transmembrane helix</keyword>
<dbReference type="PANTHER" id="PTHR12919:SF20">
    <property type="entry name" value="SMALL RIBOSOMAL SUBUNIT PROTEIN BS16M"/>
    <property type="match status" value="1"/>
</dbReference>
<dbReference type="Proteomes" id="UP000035681">
    <property type="component" value="Unplaced"/>
</dbReference>
<organism evidence="11 12">
    <name type="scientific">Strongyloides stercoralis</name>
    <name type="common">Threadworm</name>
    <dbReference type="NCBI Taxonomy" id="6248"/>
    <lineage>
        <taxon>Eukaryota</taxon>
        <taxon>Metazoa</taxon>
        <taxon>Ecdysozoa</taxon>
        <taxon>Nematoda</taxon>
        <taxon>Chromadorea</taxon>
        <taxon>Rhabditida</taxon>
        <taxon>Tylenchina</taxon>
        <taxon>Panagrolaimomorpha</taxon>
        <taxon>Strongyloidoidea</taxon>
        <taxon>Strongyloididae</taxon>
        <taxon>Strongyloides</taxon>
    </lineage>
</organism>
<evidence type="ECO:0000313" key="12">
    <source>
        <dbReference type="WBParaSite" id="TCONS_00003885.p1"/>
    </source>
</evidence>
<comment type="similarity">
    <text evidence="2">Belongs to the bacterial ribosomal protein bS16 family.</text>
</comment>
<comment type="subcellular location">
    <subcellularLocation>
        <location evidence="1">Mitochondrion</location>
    </subcellularLocation>
</comment>
<dbReference type="InterPro" id="IPR013568">
    <property type="entry name" value="SEFIR_dom"/>
</dbReference>
<evidence type="ECO:0000256" key="4">
    <source>
        <dbReference type="ARBA" id="ARBA00023128"/>
    </source>
</evidence>
<dbReference type="Gene3D" id="3.40.50.11530">
    <property type="match status" value="1"/>
</dbReference>
<dbReference type="FunFam" id="3.30.1320.10:FF:000004">
    <property type="entry name" value="28S ribosomal protein S16, mitochondrial"/>
    <property type="match status" value="1"/>
</dbReference>
<dbReference type="Pfam" id="PF08357">
    <property type="entry name" value="SEFIR"/>
    <property type="match status" value="1"/>
</dbReference>
<evidence type="ECO:0000256" key="2">
    <source>
        <dbReference type="ARBA" id="ARBA00006668"/>
    </source>
</evidence>
<feature type="transmembrane region" description="Helical" evidence="9">
    <location>
        <begin position="476"/>
        <end position="498"/>
    </location>
</feature>
<evidence type="ECO:0000256" key="5">
    <source>
        <dbReference type="ARBA" id="ARBA00023274"/>
    </source>
</evidence>
<dbReference type="SUPFAM" id="SSF54565">
    <property type="entry name" value="Ribosomal protein S16"/>
    <property type="match status" value="1"/>
</dbReference>
<feature type="coiled-coil region" evidence="8">
    <location>
        <begin position="129"/>
        <end position="162"/>
    </location>
</feature>
<name>A0AAF5HYY2_STRER</name>
<keyword evidence="9" id="KW-0812">Transmembrane</keyword>
<dbReference type="PANTHER" id="PTHR12919">
    <property type="entry name" value="30S RIBOSOMAL PROTEIN S16"/>
    <property type="match status" value="1"/>
</dbReference>
<accession>A0AAF5HYY2</accession>
<evidence type="ECO:0000259" key="10">
    <source>
        <dbReference type="Pfam" id="PF08357"/>
    </source>
</evidence>
<dbReference type="GO" id="GO:0005743">
    <property type="term" value="C:mitochondrial inner membrane"/>
    <property type="evidence" value="ECO:0007669"/>
    <property type="project" value="UniProtKB-ARBA"/>
</dbReference>
<dbReference type="GO" id="GO:0003735">
    <property type="term" value="F:structural constituent of ribosome"/>
    <property type="evidence" value="ECO:0007669"/>
    <property type="project" value="InterPro"/>
</dbReference>
<keyword evidence="8" id="KW-0175">Coiled coil</keyword>
<sequence>IFLSWHDPPLTNIYLGNVVIEIKTQLVNPKLFGKPSIGLVLFGCKNRPFYQICVLPDRALGRRYEGNIIEQIGSFDPLPNKNNEKLVAINIDRLKYWLGKREANVSLPLLELLGLSGLLPIHPKTFIRAKQNTEYLEKLRLEAEKQKEKEQQQQQGEDLKEEATAFTNISLYSSNNLLQFPKIISYTKTCDDLYPKEDLSQCSENDIDLKISSFAKMPYNTNVEIHVKLNISIFIYNDISQSFLRLECLNAYDINDDYCHNHTKQINEWGRMIWPCRSVQFTNNSYSNSNIILPTHFSYKCFPIFSLSTYKLSIVLEPQKCLLESIVTIPKYSQLKSEIFHFYNPNERHKWSPLLYVLLNPKDGIWIYYESDPDNFHNVVVIFLYKSIEDNKLKLIYSKVIHSTSIVNGFKYYNIDEGNYTIYAFAKDPSCETHCNDDNNTNCITCPFTILKFKNPNNKFTIVELIKIHGSTALTWMLFFLILICILIVMYIILTLLLEKIRLKYFSTEMGRRNEIENVQLLNMSEVILIYSNDCKEHKQAVISFADYLEECGNCKVRLIDWELYDSTAINPIISFQSKYSNCTRLFIISETTQKLLTEENNYDKDFVNFKSLLELAIYEYSNMDYKSWCKKYLFVRFSYLKKENIPSSLISLSKKVYEIPSEIGHIIARLHNYDLSEERVVVDADSVKYGIMCNTISNVIKAMSTNPTSLKLLNDKMNDETKVEKLPIKVTKEVVPGRYEEYGVIENSNESDNSDEDSIIYKSKILKDNTSPKKSIKNNFIVVGSPNDEETDSSLSE</sequence>
<dbReference type="Gene3D" id="3.30.1320.10">
    <property type="match status" value="1"/>
</dbReference>
<dbReference type="GO" id="GO:0005763">
    <property type="term" value="C:mitochondrial small ribosomal subunit"/>
    <property type="evidence" value="ECO:0007669"/>
    <property type="project" value="TreeGrafter"/>
</dbReference>
<evidence type="ECO:0000256" key="8">
    <source>
        <dbReference type="SAM" id="Coils"/>
    </source>
</evidence>
<evidence type="ECO:0000256" key="7">
    <source>
        <dbReference type="ARBA" id="ARBA00035438"/>
    </source>
</evidence>
<keyword evidence="3" id="KW-0689">Ribosomal protein</keyword>
<dbReference type="WBParaSite" id="TCONS_00003885.p1">
    <property type="protein sequence ID" value="TCONS_00003885.p1"/>
    <property type="gene ID" value="XLOC_000585"/>
</dbReference>
<keyword evidence="11" id="KW-1185">Reference proteome</keyword>
<keyword evidence="5" id="KW-0687">Ribonucleoprotein</keyword>
<dbReference type="InterPro" id="IPR000307">
    <property type="entry name" value="Ribosomal_bS16"/>
</dbReference>
<evidence type="ECO:0000256" key="6">
    <source>
        <dbReference type="ARBA" id="ARBA00035263"/>
    </source>
</evidence>
<evidence type="ECO:0000256" key="9">
    <source>
        <dbReference type="SAM" id="Phobius"/>
    </source>
</evidence>
<evidence type="ECO:0000313" key="11">
    <source>
        <dbReference type="Proteomes" id="UP000035681"/>
    </source>
</evidence>
<dbReference type="GO" id="GO:0032543">
    <property type="term" value="P:mitochondrial translation"/>
    <property type="evidence" value="ECO:0007669"/>
    <property type="project" value="TreeGrafter"/>
</dbReference>
<feature type="domain" description="SEFIR" evidence="10">
    <location>
        <begin position="526"/>
        <end position="671"/>
    </location>
</feature>
<protein>
    <recommendedName>
        <fullName evidence="6">Small ribosomal subunit protein bS16m</fullName>
    </recommendedName>
    <alternativeName>
        <fullName evidence="7">28S ribosomal protein S16, mitochondrial</fullName>
    </alternativeName>
</protein>
<evidence type="ECO:0000256" key="1">
    <source>
        <dbReference type="ARBA" id="ARBA00004173"/>
    </source>
</evidence>
<reference evidence="12" key="1">
    <citation type="submission" date="2024-02" db="UniProtKB">
        <authorList>
            <consortium name="WormBaseParasite"/>
        </authorList>
    </citation>
    <scope>IDENTIFICATION</scope>
</reference>
<dbReference type="AlphaFoldDB" id="A0AAF5HYY2"/>
<dbReference type="InterPro" id="IPR023803">
    <property type="entry name" value="Ribosomal_bS16_dom_sf"/>
</dbReference>